<accession>A0A9Y2IH67</accession>
<name>A0A9Y2IH67_9PSEU</name>
<dbReference type="KEGG" id="acab:QRX50_02520"/>
<proteinExistence type="predicted"/>
<dbReference type="NCBIfam" id="TIGR03089">
    <property type="entry name" value="TIGR03089 family protein"/>
    <property type="match status" value="1"/>
</dbReference>
<dbReference type="AlphaFoldDB" id="A0A9Y2IH67"/>
<dbReference type="Gene3D" id="3.40.50.12780">
    <property type="entry name" value="N-terminal domain of ligase-like"/>
    <property type="match status" value="1"/>
</dbReference>
<dbReference type="RefSeq" id="WP_285970379.1">
    <property type="nucleotide sequence ID" value="NZ_CP127294.1"/>
</dbReference>
<dbReference type="InterPro" id="IPR017523">
    <property type="entry name" value="Rv3268"/>
</dbReference>
<reference evidence="1 2" key="1">
    <citation type="submission" date="2023-06" db="EMBL/GenBank/DDBJ databases">
        <authorList>
            <person name="Oyuntsetseg B."/>
            <person name="Kim S.B."/>
        </authorList>
    </citation>
    <scope>NUCLEOTIDE SEQUENCE [LARGE SCALE GENOMIC DNA]</scope>
    <source>
        <strain evidence="1 2">2-15</strain>
    </source>
</reference>
<protein>
    <submittedName>
        <fullName evidence="1">TIGR03089 family protein</fullName>
    </submittedName>
</protein>
<evidence type="ECO:0000313" key="2">
    <source>
        <dbReference type="Proteomes" id="UP001236014"/>
    </source>
</evidence>
<evidence type="ECO:0000313" key="1">
    <source>
        <dbReference type="EMBL" id="WIX79697.1"/>
    </source>
</evidence>
<organism evidence="1 2">
    <name type="scientific">Amycolatopsis carbonis</name>
    <dbReference type="NCBI Taxonomy" id="715471"/>
    <lineage>
        <taxon>Bacteria</taxon>
        <taxon>Bacillati</taxon>
        <taxon>Actinomycetota</taxon>
        <taxon>Actinomycetes</taxon>
        <taxon>Pseudonocardiales</taxon>
        <taxon>Pseudonocardiaceae</taxon>
        <taxon>Amycolatopsis</taxon>
    </lineage>
</organism>
<keyword evidence="2" id="KW-1185">Reference proteome</keyword>
<dbReference type="SUPFAM" id="SSF56801">
    <property type="entry name" value="Acetyl-CoA synthetase-like"/>
    <property type="match status" value="1"/>
</dbReference>
<gene>
    <name evidence="1" type="ORF">QRX50_02520</name>
</gene>
<sequence length="233" mass="24602">MSLTEQLLRPLLASPAKPLITHYDDQLGSRVELSVATTLNWAAKTANWLVDEFDVEPGDEVAVQLPAHWQTAGILLGAWWCGARVVPASAGARVVFIGPDASVDAPAVAVVSLDPMGRGLSTPPPGGALDYLTEARMSGDQFTPLSPIPGDTPALESSTVDEILTEARARAEKLGLSAADRALSTLDWTIPDGVLDGFLVPLAASAHLVQITHADPAKLDRKREAERTTTDLG</sequence>
<dbReference type="EMBL" id="CP127294">
    <property type="protein sequence ID" value="WIX79697.1"/>
    <property type="molecule type" value="Genomic_DNA"/>
</dbReference>
<dbReference type="InterPro" id="IPR042099">
    <property type="entry name" value="ANL_N_sf"/>
</dbReference>
<dbReference type="Proteomes" id="UP001236014">
    <property type="component" value="Chromosome"/>
</dbReference>